<comment type="caution">
    <text evidence="3">The sequence shown here is derived from an EMBL/GenBank/DDBJ whole genome shotgun (WGS) entry which is preliminary data.</text>
</comment>
<evidence type="ECO:0000259" key="2">
    <source>
        <dbReference type="Pfam" id="PF08458"/>
    </source>
</evidence>
<name>A0ABD3EBU0_9LAMI</name>
<accession>A0ABD3EBU0</accession>
<dbReference type="PANTHER" id="PTHR31351">
    <property type="entry name" value="EXPRESSED PROTEIN"/>
    <property type="match status" value="1"/>
</dbReference>
<evidence type="ECO:0000259" key="1">
    <source>
        <dbReference type="Pfam" id="PF05703"/>
    </source>
</evidence>
<proteinExistence type="predicted"/>
<feature type="domain" description="Pleckstrin-like plant" evidence="2">
    <location>
        <begin position="162"/>
        <end position="263"/>
    </location>
</feature>
<evidence type="ECO:0000313" key="3">
    <source>
        <dbReference type="EMBL" id="KAL3651875.1"/>
    </source>
</evidence>
<dbReference type="AlphaFoldDB" id="A0ABD3EBU0"/>
<dbReference type="PANTHER" id="PTHR31351:SF24">
    <property type="entry name" value="VAN3-BINDING PROTEIN-LIKE"/>
    <property type="match status" value="1"/>
</dbReference>
<evidence type="ECO:0008006" key="5">
    <source>
        <dbReference type="Google" id="ProtNLM"/>
    </source>
</evidence>
<reference evidence="4" key="1">
    <citation type="journal article" date="2024" name="IScience">
        <title>Strigolactones Initiate the Formation of Haustorium-like Structures in Castilleja.</title>
        <authorList>
            <person name="Buerger M."/>
            <person name="Peterson D."/>
            <person name="Chory J."/>
        </authorList>
    </citation>
    <scope>NUCLEOTIDE SEQUENCE [LARGE SCALE GENOMIC DNA]</scope>
</reference>
<protein>
    <recommendedName>
        <fullName evidence="5">PH domain-containing protein</fullName>
    </recommendedName>
</protein>
<dbReference type="Pfam" id="PF08458">
    <property type="entry name" value="PH_2"/>
    <property type="match status" value="1"/>
</dbReference>
<dbReference type="InterPro" id="IPR013666">
    <property type="entry name" value="PH_pln"/>
</dbReference>
<dbReference type="InterPro" id="IPR040269">
    <property type="entry name" value="VAB"/>
</dbReference>
<evidence type="ECO:0000313" key="4">
    <source>
        <dbReference type="Proteomes" id="UP001632038"/>
    </source>
</evidence>
<gene>
    <name evidence="3" type="ORF">CASFOL_004877</name>
</gene>
<sequence>MQLGKVMKAAHENSGAGIRGEAIRRLFNYNSNDSKKDKARLENARIHSVLSVAGLAAALAASASVPAHLSRSSEMSSALASATQLLASYCIEMAESAGADRERVASVVGSAIGFQTASHLLTLTAGAATALRGEAALRGRLLKEAKRSSAVISPDDLTCEGDLLQLTHKGMLRWRHVVVYINKAHQVKIKLKSKHVGGAFTKINKCIVYKVIDKSDEWPFKKGRENMEVYIGFKTSHGLLEFKCKSKVHKQKWVYGIQKIMQRRSRFEEAENSLRMLHINKGF</sequence>
<dbReference type="EMBL" id="JAVIJP010000006">
    <property type="protein sequence ID" value="KAL3651875.1"/>
    <property type="molecule type" value="Genomic_DNA"/>
</dbReference>
<dbReference type="InterPro" id="IPR008546">
    <property type="entry name" value="VAN3-bd-like_auxin_canal"/>
</dbReference>
<keyword evidence="4" id="KW-1185">Reference proteome</keyword>
<feature type="domain" description="VAN3-binding protein-like auxin canalisation" evidence="1">
    <location>
        <begin position="15"/>
        <end position="153"/>
    </location>
</feature>
<organism evidence="3 4">
    <name type="scientific">Castilleja foliolosa</name>
    <dbReference type="NCBI Taxonomy" id="1961234"/>
    <lineage>
        <taxon>Eukaryota</taxon>
        <taxon>Viridiplantae</taxon>
        <taxon>Streptophyta</taxon>
        <taxon>Embryophyta</taxon>
        <taxon>Tracheophyta</taxon>
        <taxon>Spermatophyta</taxon>
        <taxon>Magnoliopsida</taxon>
        <taxon>eudicotyledons</taxon>
        <taxon>Gunneridae</taxon>
        <taxon>Pentapetalae</taxon>
        <taxon>asterids</taxon>
        <taxon>lamiids</taxon>
        <taxon>Lamiales</taxon>
        <taxon>Orobanchaceae</taxon>
        <taxon>Pedicularideae</taxon>
        <taxon>Castillejinae</taxon>
        <taxon>Castilleja</taxon>
    </lineage>
</organism>
<dbReference type="Pfam" id="PF05703">
    <property type="entry name" value="Auxin_canalis"/>
    <property type="match status" value="1"/>
</dbReference>
<dbReference type="Proteomes" id="UP001632038">
    <property type="component" value="Unassembled WGS sequence"/>
</dbReference>